<organism evidence="2 3">
    <name type="scientific">Acorus calamus</name>
    <name type="common">Sweet flag</name>
    <dbReference type="NCBI Taxonomy" id="4465"/>
    <lineage>
        <taxon>Eukaryota</taxon>
        <taxon>Viridiplantae</taxon>
        <taxon>Streptophyta</taxon>
        <taxon>Embryophyta</taxon>
        <taxon>Tracheophyta</taxon>
        <taxon>Spermatophyta</taxon>
        <taxon>Magnoliopsida</taxon>
        <taxon>Liliopsida</taxon>
        <taxon>Acoraceae</taxon>
        <taxon>Acorus</taxon>
    </lineage>
</organism>
<dbReference type="PANTHER" id="PTHR31133">
    <property type="entry name" value="MEMBRANE PROTEIN"/>
    <property type="match status" value="1"/>
</dbReference>
<feature type="transmembrane region" description="Helical" evidence="1">
    <location>
        <begin position="54"/>
        <end position="74"/>
    </location>
</feature>
<keyword evidence="1" id="KW-1133">Transmembrane helix</keyword>
<dbReference type="EMBL" id="JAUJYO010000006">
    <property type="protein sequence ID" value="KAK1314515.1"/>
    <property type="molecule type" value="Genomic_DNA"/>
</dbReference>
<reference evidence="2" key="1">
    <citation type="journal article" date="2023" name="Nat. Commun.">
        <title>Diploid and tetraploid genomes of Acorus and the evolution of monocots.</title>
        <authorList>
            <person name="Ma L."/>
            <person name="Liu K.W."/>
            <person name="Li Z."/>
            <person name="Hsiao Y.Y."/>
            <person name="Qi Y."/>
            <person name="Fu T."/>
            <person name="Tang G.D."/>
            <person name="Zhang D."/>
            <person name="Sun W.H."/>
            <person name="Liu D.K."/>
            <person name="Li Y."/>
            <person name="Chen G.Z."/>
            <person name="Liu X.D."/>
            <person name="Liao X.Y."/>
            <person name="Jiang Y.T."/>
            <person name="Yu X."/>
            <person name="Hao Y."/>
            <person name="Huang J."/>
            <person name="Zhao X.W."/>
            <person name="Ke S."/>
            <person name="Chen Y.Y."/>
            <person name="Wu W.L."/>
            <person name="Hsu J.L."/>
            <person name="Lin Y.F."/>
            <person name="Huang M.D."/>
            <person name="Li C.Y."/>
            <person name="Huang L."/>
            <person name="Wang Z.W."/>
            <person name="Zhao X."/>
            <person name="Zhong W.Y."/>
            <person name="Peng D.H."/>
            <person name="Ahmad S."/>
            <person name="Lan S."/>
            <person name="Zhang J.S."/>
            <person name="Tsai W.C."/>
            <person name="Van de Peer Y."/>
            <person name="Liu Z.J."/>
        </authorList>
    </citation>
    <scope>NUCLEOTIDE SEQUENCE</scope>
    <source>
        <strain evidence="2">CP</strain>
    </source>
</reference>
<keyword evidence="1" id="KW-0472">Membrane</keyword>
<dbReference type="InterPro" id="IPR040229">
    <property type="entry name" value="At3g27390-like"/>
</dbReference>
<keyword evidence="3" id="KW-1185">Reference proteome</keyword>
<gene>
    <name evidence="2" type="ORF">QJS10_CPA06g02365</name>
</gene>
<evidence type="ECO:0000313" key="2">
    <source>
        <dbReference type="EMBL" id="KAK1314515.1"/>
    </source>
</evidence>
<evidence type="ECO:0000256" key="1">
    <source>
        <dbReference type="SAM" id="Phobius"/>
    </source>
</evidence>
<accession>A0AAV9ELX4</accession>
<dbReference type="PANTHER" id="PTHR31133:SF12">
    <property type="entry name" value="MEMBRANE PROTEIN"/>
    <property type="match status" value="1"/>
</dbReference>
<keyword evidence="1" id="KW-0812">Transmembrane</keyword>
<comment type="caution">
    <text evidence="2">The sequence shown here is derived from an EMBL/GenBank/DDBJ whole genome shotgun (WGS) entry which is preliminary data.</text>
</comment>
<reference evidence="2" key="2">
    <citation type="submission" date="2023-06" db="EMBL/GenBank/DDBJ databases">
        <authorList>
            <person name="Ma L."/>
            <person name="Liu K.-W."/>
            <person name="Li Z."/>
            <person name="Hsiao Y.-Y."/>
            <person name="Qi Y."/>
            <person name="Fu T."/>
            <person name="Tang G."/>
            <person name="Zhang D."/>
            <person name="Sun W.-H."/>
            <person name="Liu D.-K."/>
            <person name="Li Y."/>
            <person name="Chen G.-Z."/>
            <person name="Liu X.-D."/>
            <person name="Liao X.-Y."/>
            <person name="Jiang Y.-T."/>
            <person name="Yu X."/>
            <person name="Hao Y."/>
            <person name="Huang J."/>
            <person name="Zhao X.-W."/>
            <person name="Ke S."/>
            <person name="Chen Y.-Y."/>
            <person name="Wu W.-L."/>
            <person name="Hsu J.-L."/>
            <person name="Lin Y.-F."/>
            <person name="Huang M.-D."/>
            <person name="Li C.-Y."/>
            <person name="Huang L."/>
            <person name="Wang Z.-W."/>
            <person name="Zhao X."/>
            <person name="Zhong W.-Y."/>
            <person name="Peng D.-H."/>
            <person name="Ahmad S."/>
            <person name="Lan S."/>
            <person name="Zhang J.-S."/>
            <person name="Tsai W.-C."/>
            <person name="Van De Peer Y."/>
            <person name="Liu Z.-J."/>
        </authorList>
    </citation>
    <scope>NUCLEOTIDE SEQUENCE</scope>
    <source>
        <strain evidence="2">CP</strain>
        <tissue evidence="2">Leaves</tissue>
    </source>
</reference>
<name>A0AAV9ELX4_ACOCL</name>
<proteinExistence type="predicted"/>
<dbReference type="Proteomes" id="UP001180020">
    <property type="component" value="Unassembled WGS sequence"/>
</dbReference>
<evidence type="ECO:0000313" key="3">
    <source>
        <dbReference type="Proteomes" id="UP001180020"/>
    </source>
</evidence>
<sequence>MWGTIKGSCTVVRDFADICYHSYPLYLKELRDNPGVAGDKEPHTIRLVEVPSCIAIGIMALIVEIPLYTIIAVIKSPYMLFKGWQRLLEDLERSFRRGVAYVIAMVSEFDEYTNDWLYLREGSVIPK</sequence>
<protein>
    <submittedName>
        <fullName evidence="2">Membrane protein</fullName>
    </submittedName>
</protein>
<dbReference type="AlphaFoldDB" id="A0AAV9ELX4"/>